<comment type="caution">
    <text evidence="2">The sequence shown here is derived from an EMBL/GenBank/DDBJ whole genome shotgun (WGS) entry which is preliminary data.</text>
</comment>
<feature type="transmembrane region" description="Helical" evidence="1">
    <location>
        <begin position="134"/>
        <end position="153"/>
    </location>
</feature>
<keyword evidence="3" id="KW-1185">Reference proteome</keyword>
<reference evidence="2" key="1">
    <citation type="journal article" date="2021" name="Sci. Rep.">
        <title>Diploid genomic architecture of Nitzschia inconspicua, an elite biomass production diatom.</title>
        <authorList>
            <person name="Oliver A."/>
            <person name="Podell S."/>
            <person name="Pinowska A."/>
            <person name="Traller J.C."/>
            <person name="Smith S.R."/>
            <person name="McClure R."/>
            <person name="Beliaev A."/>
            <person name="Bohutskyi P."/>
            <person name="Hill E.A."/>
            <person name="Rabines A."/>
            <person name="Zheng H."/>
            <person name="Allen L.Z."/>
            <person name="Kuo A."/>
            <person name="Grigoriev I.V."/>
            <person name="Allen A.E."/>
            <person name="Hazlebeck D."/>
            <person name="Allen E.E."/>
        </authorList>
    </citation>
    <scope>NUCLEOTIDE SEQUENCE</scope>
    <source>
        <strain evidence="2">Hildebrandi</strain>
    </source>
</reference>
<feature type="transmembrane region" description="Helical" evidence="1">
    <location>
        <begin position="99"/>
        <end position="122"/>
    </location>
</feature>
<keyword evidence="1" id="KW-0472">Membrane</keyword>
<feature type="transmembrane region" description="Helical" evidence="1">
    <location>
        <begin position="12"/>
        <end position="34"/>
    </location>
</feature>
<dbReference type="Proteomes" id="UP000693970">
    <property type="component" value="Unassembled WGS sequence"/>
</dbReference>
<dbReference type="AlphaFoldDB" id="A0A9K3QA98"/>
<gene>
    <name evidence="2" type="ORF">IV203_013659</name>
</gene>
<dbReference type="OrthoDB" id="52860at2759"/>
<protein>
    <submittedName>
        <fullName evidence="2">Uncharacterized protein</fullName>
    </submittedName>
</protein>
<evidence type="ECO:0000313" key="3">
    <source>
        <dbReference type="Proteomes" id="UP000693970"/>
    </source>
</evidence>
<keyword evidence="1" id="KW-1133">Transmembrane helix</keyword>
<evidence type="ECO:0000313" key="2">
    <source>
        <dbReference type="EMBL" id="KAG7374564.1"/>
    </source>
</evidence>
<proteinExistence type="predicted"/>
<evidence type="ECO:0000256" key="1">
    <source>
        <dbReference type="SAM" id="Phobius"/>
    </source>
</evidence>
<feature type="transmembrane region" description="Helical" evidence="1">
    <location>
        <begin position="165"/>
        <end position="187"/>
    </location>
</feature>
<keyword evidence="1" id="KW-0812">Transmembrane</keyword>
<sequence>MLSSSPYNKKNVLLKLVITMFVTFGLFCAFYATLSCRWFVFTPADVARNDWSFLPLNNTDVSSIGLFRYQIGGDDASDFEDPRHGQCAQYNPLFLGNDYSWLFTAQICLVLGPVMAIVAWIFAMIGVNKNPTSFFLLVATGVQASAVVASMSWCDEFFDCPWLLGSLANVVASCLFFLGWLLAMFGLKKEEVDQDEIGESCHSNSANGDTKGSFQWEEDTILPSEHSSETRSIPEPVSDQRDRRALAPMDPIFCNALGSYAAVVAEINSKIKKRGRDEENVTNSIGNDVMNSPQQEEVVETMDYEERTNQHQQILIETVWDDIIEDEERGFANDTSSLELT</sequence>
<reference evidence="2" key="2">
    <citation type="submission" date="2021-04" db="EMBL/GenBank/DDBJ databases">
        <authorList>
            <person name="Podell S."/>
        </authorList>
    </citation>
    <scope>NUCLEOTIDE SEQUENCE</scope>
    <source>
        <strain evidence="2">Hildebrandi</strain>
    </source>
</reference>
<organism evidence="2 3">
    <name type="scientific">Nitzschia inconspicua</name>
    <dbReference type="NCBI Taxonomy" id="303405"/>
    <lineage>
        <taxon>Eukaryota</taxon>
        <taxon>Sar</taxon>
        <taxon>Stramenopiles</taxon>
        <taxon>Ochrophyta</taxon>
        <taxon>Bacillariophyta</taxon>
        <taxon>Bacillariophyceae</taxon>
        <taxon>Bacillariophycidae</taxon>
        <taxon>Bacillariales</taxon>
        <taxon>Bacillariaceae</taxon>
        <taxon>Nitzschia</taxon>
    </lineage>
</organism>
<name>A0A9K3QA98_9STRA</name>
<accession>A0A9K3QA98</accession>
<dbReference type="EMBL" id="JAGRRH010000001">
    <property type="protein sequence ID" value="KAG7374564.1"/>
    <property type="molecule type" value="Genomic_DNA"/>
</dbReference>